<dbReference type="InterPro" id="IPR027417">
    <property type="entry name" value="P-loop_NTPase"/>
</dbReference>
<feature type="domain" description="Rad50/SbcC-type AAA" evidence="2">
    <location>
        <begin position="22"/>
        <end position="59"/>
    </location>
</feature>
<feature type="compositionally biased region" description="Basic residues" evidence="1">
    <location>
        <begin position="87"/>
        <end position="101"/>
    </location>
</feature>
<accession>A0A250VVR8</accession>
<dbReference type="EMBL" id="BDQI01000050">
    <property type="protein sequence ID" value="GAX58317.1"/>
    <property type="molecule type" value="Genomic_DNA"/>
</dbReference>
<dbReference type="Proteomes" id="UP000217446">
    <property type="component" value="Unassembled WGS sequence"/>
</dbReference>
<evidence type="ECO:0000256" key="1">
    <source>
        <dbReference type="SAM" id="MobiDB-lite"/>
    </source>
</evidence>
<keyword evidence="4" id="KW-1185">Reference proteome</keyword>
<evidence type="ECO:0000313" key="3">
    <source>
        <dbReference type="EMBL" id="GAX58317.1"/>
    </source>
</evidence>
<name>A0A250VVR8_STROL</name>
<evidence type="ECO:0000313" key="4">
    <source>
        <dbReference type="Proteomes" id="UP000217446"/>
    </source>
</evidence>
<dbReference type="Gene3D" id="3.40.50.300">
    <property type="entry name" value="P-loop containing nucleotide triphosphate hydrolases"/>
    <property type="match status" value="1"/>
</dbReference>
<gene>
    <name evidence="3" type="ORF">SO3561_09890</name>
</gene>
<dbReference type="Pfam" id="PF13476">
    <property type="entry name" value="AAA_23"/>
    <property type="match status" value="1"/>
</dbReference>
<feature type="region of interest" description="Disordered" evidence="1">
    <location>
        <begin position="81"/>
        <end position="107"/>
    </location>
</feature>
<protein>
    <recommendedName>
        <fullName evidence="2">Rad50/SbcC-type AAA domain-containing protein</fullName>
    </recommendedName>
</protein>
<dbReference type="InterPro" id="IPR038729">
    <property type="entry name" value="Rad50/SbcC_AAA"/>
</dbReference>
<organism evidence="3 4">
    <name type="scientific">Streptomyces olivochromogenes</name>
    <dbReference type="NCBI Taxonomy" id="1963"/>
    <lineage>
        <taxon>Bacteria</taxon>
        <taxon>Bacillati</taxon>
        <taxon>Actinomycetota</taxon>
        <taxon>Actinomycetes</taxon>
        <taxon>Kitasatosporales</taxon>
        <taxon>Streptomycetaceae</taxon>
        <taxon>Streptomyces</taxon>
    </lineage>
</organism>
<evidence type="ECO:0000259" key="2">
    <source>
        <dbReference type="Pfam" id="PF13476"/>
    </source>
</evidence>
<sequence>MWVAWATASSSSPLGRLKVRAHITNYRSVEDSDIFDVERDVTCLVGQNESGKTTLLQALFRVNPVEPTTFDEAVDFPARKIRDRKQLRPARRSPWSRRPCARKSTPT</sequence>
<comment type="caution">
    <text evidence="3">The sequence shown here is derived from an EMBL/GenBank/DDBJ whole genome shotgun (WGS) entry which is preliminary data.</text>
</comment>
<dbReference type="SUPFAM" id="SSF52540">
    <property type="entry name" value="P-loop containing nucleoside triphosphate hydrolases"/>
    <property type="match status" value="1"/>
</dbReference>
<proteinExistence type="predicted"/>
<dbReference type="AlphaFoldDB" id="A0A250VVR8"/>
<reference evidence="4" key="1">
    <citation type="submission" date="2017-05" db="EMBL/GenBank/DDBJ databases">
        <title>Streptomyces olivochromogenes NBRC 3561 whole genome shotgun sequence.</title>
        <authorList>
            <person name="Dohra H."/>
            <person name="Kodani S."/>
        </authorList>
    </citation>
    <scope>NUCLEOTIDE SEQUENCE [LARGE SCALE GENOMIC DNA]</scope>
    <source>
        <strain evidence="4">NBRC 3561</strain>
    </source>
</reference>